<dbReference type="PANTHER" id="PTHR30346:SF26">
    <property type="entry name" value="HYDROGEN PEROXIDE-INDUCIBLE GENES ACTIVATOR"/>
    <property type="match status" value="1"/>
</dbReference>
<dbReference type="AlphaFoldDB" id="A0A8J2YXA9"/>
<evidence type="ECO:0000256" key="1">
    <source>
        <dbReference type="ARBA" id="ARBA00009437"/>
    </source>
</evidence>
<dbReference type="SUPFAM" id="SSF53850">
    <property type="entry name" value="Periplasmic binding protein-like II"/>
    <property type="match status" value="1"/>
</dbReference>
<organism evidence="7 8">
    <name type="scientific">Aliidongia dinghuensis</name>
    <dbReference type="NCBI Taxonomy" id="1867774"/>
    <lineage>
        <taxon>Bacteria</taxon>
        <taxon>Pseudomonadati</taxon>
        <taxon>Pseudomonadota</taxon>
        <taxon>Alphaproteobacteria</taxon>
        <taxon>Rhodospirillales</taxon>
        <taxon>Dongiaceae</taxon>
        <taxon>Aliidongia</taxon>
    </lineage>
</organism>
<proteinExistence type="inferred from homology"/>
<comment type="caution">
    <text evidence="7">The sequence shown here is derived from an EMBL/GenBank/DDBJ whole genome shotgun (WGS) entry which is preliminary data.</text>
</comment>
<dbReference type="Pfam" id="PF00126">
    <property type="entry name" value="HTH_1"/>
    <property type="match status" value="1"/>
</dbReference>
<evidence type="ECO:0000313" key="8">
    <source>
        <dbReference type="Proteomes" id="UP000646365"/>
    </source>
</evidence>
<gene>
    <name evidence="7" type="primary">oxyR</name>
    <name evidence="7" type="ORF">GCM10011611_47340</name>
</gene>
<comment type="similarity">
    <text evidence="1">Belongs to the LysR transcriptional regulatory family.</text>
</comment>
<dbReference type="Proteomes" id="UP000646365">
    <property type="component" value="Unassembled WGS sequence"/>
</dbReference>
<dbReference type="GO" id="GO:0003700">
    <property type="term" value="F:DNA-binding transcription factor activity"/>
    <property type="evidence" value="ECO:0007669"/>
    <property type="project" value="InterPro"/>
</dbReference>
<keyword evidence="4" id="KW-0010">Activator</keyword>
<evidence type="ECO:0000256" key="3">
    <source>
        <dbReference type="ARBA" id="ARBA00023125"/>
    </source>
</evidence>
<accession>A0A8J2YXA9</accession>
<keyword evidence="8" id="KW-1185">Reference proteome</keyword>
<keyword evidence="5" id="KW-0804">Transcription</keyword>
<dbReference type="SUPFAM" id="SSF46785">
    <property type="entry name" value="Winged helix' DNA-binding domain"/>
    <property type="match status" value="1"/>
</dbReference>
<dbReference type="InterPro" id="IPR036390">
    <property type="entry name" value="WH_DNA-bd_sf"/>
</dbReference>
<keyword evidence="2" id="KW-0805">Transcription regulation</keyword>
<reference evidence="7" key="2">
    <citation type="submission" date="2020-09" db="EMBL/GenBank/DDBJ databases">
        <authorList>
            <person name="Sun Q."/>
            <person name="Zhou Y."/>
        </authorList>
    </citation>
    <scope>NUCLEOTIDE SEQUENCE</scope>
    <source>
        <strain evidence="7">CGMCC 1.15725</strain>
    </source>
</reference>
<evidence type="ECO:0000256" key="4">
    <source>
        <dbReference type="ARBA" id="ARBA00023159"/>
    </source>
</evidence>
<dbReference type="EMBL" id="BMJQ01000013">
    <property type="protein sequence ID" value="GGF35530.1"/>
    <property type="molecule type" value="Genomic_DNA"/>
</dbReference>
<dbReference type="GO" id="GO:0032993">
    <property type="term" value="C:protein-DNA complex"/>
    <property type="evidence" value="ECO:0007669"/>
    <property type="project" value="TreeGrafter"/>
</dbReference>
<evidence type="ECO:0000256" key="5">
    <source>
        <dbReference type="ARBA" id="ARBA00023163"/>
    </source>
</evidence>
<dbReference type="GO" id="GO:0003677">
    <property type="term" value="F:DNA binding"/>
    <property type="evidence" value="ECO:0007669"/>
    <property type="project" value="UniProtKB-KW"/>
</dbReference>
<dbReference type="PANTHER" id="PTHR30346">
    <property type="entry name" value="TRANSCRIPTIONAL DUAL REGULATOR HCAR-RELATED"/>
    <property type="match status" value="1"/>
</dbReference>
<dbReference type="FunFam" id="1.10.10.10:FF:000001">
    <property type="entry name" value="LysR family transcriptional regulator"/>
    <property type="match status" value="1"/>
</dbReference>
<dbReference type="Gene3D" id="1.10.10.10">
    <property type="entry name" value="Winged helix-like DNA-binding domain superfamily/Winged helix DNA-binding domain"/>
    <property type="match status" value="1"/>
</dbReference>
<dbReference type="PRINTS" id="PR00039">
    <property type="entry name" value="HTHLYSR"/>
</dbReference>
<dbReference type="InterPro" id="IPR036388">
    <property type="entry name" value="WH-like_DNA-bd_sf"/>
</dbReference>
<dbReference type="CDD" id="cd08411">
    <property type="entry name" value="PBP2_OxyR"/>
    <property type="match status" value="1"/>
</dbReference>
<evidence type="ECO:0000259" key="6">
    <source>
        <dbReference type="PROSITE" id="PS50931"/>
    </source>
</evidence>
<keyword evidence="3" id="KW-0238">DNA-binding</keyword>
<feature type="domain" description="HTH lysR-type" evidence="6">
    <location>
        <begin position="1"/>
        <end position="58"/>
    </location>
</feature>
<dbReference type="RefSeq" id="WP_189050407.1">
    <property type="nucleotide sequence ID" value="NZ_BMJQ01000013.1"/>
</dbReference>
<evidence type="ECO:0000313" key="7">
    <source>
        <dbReference type="EMBL" id="GGF35530.1"/>
    </source>
</evidence>
<dbReference type="InterPro" id="IPR005119">
    <property type="entry name" value="LysR_subst-bd"/>
</dbReference>
<dbReference type="Pfam" id="PF03466">
    <property type="entry name" value="LysR_substrate"/>
    <property type="match status" value="1"/>
</dbReference>
<dbReference type="PROSITE" id="PS50931">
    <property type="entry name" value="HTH_LYSR"/>
    <property type="match status" value="1"/>
</dbReference>
<dbReference type="Gene3D" id="3.40.190.10">
    <property type="entry name" value="Periplasmic binding protein-like II"/>
    <property type="match status" value="2"/>
</dbReference>
<dbReference type="InterPro" id="IPR000847">
    <property type="entry name" value="LysR_HTH_N"/>
</dbReference>
<sequence>MNLRDLAYAVSLAADGHFRRAAERCNVSQPTLSAQIAKLEDELGVQLFERGPRGATPTLNGRALLHQAAVVLDAVERLKELARAAHDPLVGPFQLGVIPTVGPYLMPRLLPLLKANWPALKLHLREDRTDQLVERLRDGALDAAILSLPVEAEDLRMEPLYDERMLLALPTGHPLAANARVRHEALSTASVMLLEDGHCLRDQTMAFCRTSGLGAQSDVQAASLETLRQMVMAGIGLALVPALATEPPFGLGPMAVYRRFEDPEPRRTLVLTWRRSFPRGDALRGLAKALSDALATDASAY</sequence>
<name>A0A8J2YXA9_9PROT</name>
<evidence type="ECO:0000256" key="2">
    <source>
        <dbReference type="ARBA" id="ARBA00023015"/>
    </source>
</evidence>
<reference evidence="7" key="1">
    <citation type="journal article" date="2014" name="Int. J. Syst. Evol. Microbiol.">
        <title>Complete genome sequence of Corynebacterium casei LMG S-19264T (=DSM 44701T), isolated from a smear-ripened cheese.</title>
        <authorList>
            <consortium name="US DOE Joint Genome Institute (JGI-PGF)"/>
            <person name="Walter F."/>
            <person name="Albersmeier A."/>
            <person name="Kalinowski J."/>
            <person name="Ruckert C."/>
        </authorList>
    </citation>
    <scope>NUCLEOTIDE SEQUENCE</scope>
    <source>
        <strain evidence="7">CGMCC 1.15725</strain>
    </source>
</reference>
<protein>
    <submittedName>
        <fullName evidence="7">LysR family transcriptional regulator</fullName>
    </submittedName>
</protein>